<sequence length="34" mass="3832">MSIEDNKTLENSNIIDNPGFGLDEELIGSIIRQR</sequence>
<comment type="caution">
    <text evidence="1">The sequence shown here is derived from an EMBL/GenBank/DDBJ whole genome shotgun (WGS) entry which is preliminary data.</text>
</comment>
<dbReference type="AlphaFoldDB" id="X0X7W3"/>
<organism evidence="1">
    <name type="scientific">marine sediment metagenome</name>
    <dbReference type="NCBI Taxonomy" id="412755"/>
    <lineage>
        <taxon>unclassified sequences</taxon>
        <taxon>metagenomes</taxon>
        <taxon>ecological metagenomes</taxon>
    </lineage>
</organism>
<feature type="non-terminal residue" evidence="1">
    <location>
        <position position="34"/>
    </location>
</feature>
<name>X0X7W3_9ZZZZ</name>
<evidence type="ECO:0000313" key="1">
    <source>
        <dbReference type="EMBL" id="GAG32748.1"/>
    </source>
</evidence>
<gene>
    <name evidence="1" type="ORF">S01H1_64894</name>
</gene>
<accession>X0X7W3</accession>
<dbReference type="EMBL" id="BARS01042803">
    <property type="protein sequence ID" value="GAG32748.1"/>
    <property type="molecule type" value="Genomic_DNA"/>
</dbReference>
<protein>
    <submittedName>
        <fullName evidence="1">Uncharacterized protein</fullName>
    </submittedName>
</protein>
<reference evidence="1" key="1">
    <citation type="journal article" date="2014" name="Front. Microbiol.">
        <title>High frequency of phylogenetically diverse reductive dehalogenase-homologous genes in deep subseafloor sedimentary metagenomes.</title>
        <authorList>
            <person name="Kawai M."/>
            <person name="Futagami T."/>
            <person name="Toyoda A."/>
            <person name="Takaki Y."/>
            <person name="Nishi S."/>
            <person name="Hori S."/>
            <person name="Arai W."/>
            <person name="Tsubouchi T."/>
            <person name="Morono Y."/>
            <person name="Uchiyama I."/>
            <person name="Ito T."/>
            <person name="Fujiyama A."/>
            <person name="Inagaki F."/>
            <person name="Takami H."/>
        </authorList>
    </citation>
    <scope>NUCLEOTIDE SEQUENCE</scope>
    <source>
        <strain evidence="1">Expedition CK06-06</strain>
    </source>
</reference>
<proteinExistence type="predicted"/>